<dbReference type="InterPro" id="IPR008979">
    <property type="entry name" value="Galactose-bd-like_sf"/>
</dbReference>
<dbReference type="CDD" id="cd10320">
    <property type="entry name" value="RGL4_N"/>
    <property type="match status" value="1"/>
</dbReference>
<organism evidence="10 11">
    <name type="scientific">Carnegiea gigantea</name>
    <dbReference type="NCBI Taxonomy" id="171969"/>
    <lineage>
        <taxon>Eukaryota</taxon>
        <taxon>Viridiplantae</taxon>
        <taxon>Streptophyta</taxon>
        <taxon>Embryophyta</taxon>
        <taxon>Tracheophyta</taxon>
        <taxon>Spermatophyta</taxon>
        <taxon>Magnoliopsida</taxon>
        <taxon>eudicotyledons</taxon>
        <taxon>Gunneridae</taxon>
        <taxon>Pentapetalae</taxon>
        <taxon>Caryophyllales</taxon>
        <taxon>Cactineae</taxon>
        <taxon>Cactaceae</taxon>
        <taxon>Cactoideae</taxon>
        <taxon>Echinocereeae</taxon>
        <taxon>Carnegiea</taxon>
    </lineage>
</organism>
<dbReference type="InterPro" id="IPR013784">
    <property type="entry name" value="Carb-bd-like_fold"/>
</dbReference>
<dbReference type="InterPro" id="IPR029413">
    <property type="entry name" value="RG-lyase_II"/>
</dbReference>
<dbReference type="Pfam" id="PF06045">
    <property type="entry name" value="Rhamnogal_lyase"/>
    <property type="match status" value="1"/>
</dbReference>
<comment type="caution">
    <text evidence="10">The sequence shown here is derived from an EMBL/GenBank/DDBJ whole genome shotgun (WGS) entry which is preliminary data.</text>
</comment>
<dbReference type="SUPFAM" id="SSF49452">
    <property type="entry name" value="Starch-binding domain-like"/>
    <property type="match status" value="1"/>
</dbReference>
<keyword evidence="11" id="KW-1185">Reference proteome</keyword>
<dbReference type="EC" id="4.2.2.23" evidence="4"/>
<sequence>MRTEHRRSLSGQSPNVRLKRNGKYVSLENDILKVTFIVPEGFVTGIRFGGLDNLLETRNKESDRGYWDVASATHLDSQQKDETELIGTSFKVINYTNDQVEISFVCRQRSPIPLRVDKRYVLLRGHSGFYSYAIFKRAKGWPAAEVGQIRAVYKPRSDKFHYMAISDKIQRIMPTPQDRANGVHLAYKEAVRLTNPINRRLKGEVDDKYQYSNEDKDNKVNGWISFNPPIGFWLITPSGEFRLGGPLKQSLTSHVGPTLLAMFHSTHYAGKDLIMSFEKQEAWKKVFGPYLVHLNLLSNKGDPRTLWHKAKDQMLKEVEKWPYDFPHSTDFPKANQRGSVFGRLLVKDRCNEPVPASSAWIGLARPGRAGSWQTEMKGYQFWNQTDHDGKFAIKNIRAGNYSIYAWVPGFIGDYKSAFHVVITPGKHIDLRDLVYKPPRKGPTLWEIGTPDRTAAEFFVPDPNPMLTNRLFLHDKENKYRQYGLWDRYTDLYPRHDPNYMIGVSDYRNDWFFAHVLRKTKTGYKPTTWKIIFPMKDIKPHTKYTLQVRINNPDLKTRPHFTTRLIGRDNTIARHGIHGLYRLYSISVKSSSLHSGNNTIYLTQTRHANMFCGLMYDYIRLEGPAT</sequence>
<keyword evidence="5" id="KW-0964">Secreted</keyword>
<dbReference type="Gene3D" id="2.70.98.10">
    <property type="match status" value="1"/>
</dbReference>
<dbReference type="Proteomes" id="UP001153076">
    <property type="component" value="Unassembled WGS sequence"/>
</dbReference>
<dbReference type="SUPFAM" id="SSF49785">
    <property type="entry name" value="Galactose-binding domain-like"/>
    <property type="match status" value="1"/>
</dbReference>
<dbReference type="Pfam" id="PF14686">
    <property type="entry name" value="fn3_3"/>
    <property type="match status" value="1"/>
</dbReference>
<evidence type="ECO:0000256" key="6">
    <source>
        <dbReference type="ARBA" id="ARBA00022729"/>
    </source>
</evidence>
<dbReference type="Gene3D" id="2.60.120.260">
    <property type="entry name" value="Galactose-binding domain-like"/>
    <property type="match status" value="1"/>
</dbReference>
<dbReference type="GO" id="GO:0102210">
    <property type="term" value="F:rhamnogalacturonan endolyase activity"/>
    <property type="evidence" value="ECO:0007669"/>
    <property type="project" value="UniProtKB-EC"/>
</dbReference>
<evidence type="ECO:0000256" key="3">
    <source>
        <dbReference type="ARBA" id="ARBA00010418"/>
    </source>
</evidence>
<dbReference type="CDD" id="cd10317">
    <property type="entry name" value="RGL4_C"/>
    <property type="match status" value="1"/>
</dbReference>
<dbReference type="Gene3D" id="2.60.40.1120">
    <property type="entry name" value="Carboxypeptidase-like, regulatory domain"/>
    <property type="match status" value="1"/>
</dbReference>
<dbReference type="EMBL" id="JAKOGI010000604">
    <property type="protein sequence ID" value="KAJ8432475.1"/>
    <property type="molecule type" value="Genomic_DNA"/>
</dbReference>
<dbReference type="Pfam" id="PF14683">
    <property type="entry name" value="CBM-like"/>
    <property type="match status" value="1"/>
</dbReference>
<evidence type="ECO:0000256" key="1">
    <source>
        <dbReference type="ARBA" id="ARBA00001324"/>
    </source>
</evidence>
<dbReference type="GO" id="GO:0030246">
    <property type="term" value="F:carbohydrate binding"/>
    <property type="evidence" value="ECO:0007669"/>
    <property type="project" value="InterPro"/>
</dbReference>
<dbReference type="InterPro" id="IPR051850">
    <property type="entry name" value="Polysacch_Lyase_4"/>
</dbReference>
<dbReference type="GO" id="GO:0005576">
    <property type="term" value="C:extracellular region"/>
    <property type="evidence" value="ECO:0007669"/>
    <property type="project" value="UniProtKB-SubCell"/>
</dbReference>
<dbReference type="InterPro" id="IPR014718">
    <property type="entry name" value="GH-type_carb-bd"/>
</dbReference>
<dbReference type="PANTHER" id="PTHR32018">
    <property type="entry name" value="RHAMNOGALACTURONATE LYASE FAMILY PROTEIN"/>
    <property type="match status" value="1"/>
</dbReference>
<evidence type="ECO:0000256" key="5">
    <source>
        <dbReference type="ARBA" id="ARBA00022525"/>
    </source>
</evidence>
<comment type="catalytic activity">
    <reaction evidence="1">
        <text>Endotype eliminative cleavage of L-alpha-rhamnopyranosyl-(1-&gt;4)-alpha-D-galactopyranosyluronic acid bonds of rhamnogalacturonan I domains in ramified hairy regions of pectin leaving L-rhamnopyranose at the reducing end and 4-deoxy-4,5-unsaturated D-galactopyranosyluronic acid at the non-reducing end.</text>
        <dbReference type="EC" id="4.2.2.23"/>
    </reaction>
</comment>
<dbReference type="GO" id="GO:0005975">
    <property type="term" value="P:carbohydrate metabolic process"/>
    <property type="evidence" value="ECO:0007669"/>
    <property type="project" value="InterPro"/>
</dbReference>
<evidence type="ECO:0000256" key="7">
    <source>
        <dbReference type="ARBA" id="ARBA00023239"/>
    </source>
</evidence>
<feature type="domain" description="Rhamnogalacturonan lyase" evidence="8">
    <location>
        <begin position="443"/>
        <end position="620"/>
    </location>
</feature>
<evidence type="ECO:0000256" key="2">
    <source>
        <dbReference type="ARBA" id="ARBA00004613"/>
    </source>
</evidence>
<name>A0A9Q1JX41_9CARY</name>
<comment type="similarity">
    <text evidence="3">Belongs to the polysaccharide lyase 4 family.</text>
</comment>
<dbReference type="OrthoDB" id="2130367at2759"/>
<evidence type="ECO:0000259" key="8">
    <source>
        <dbReference type="Pfam" id="PF14683"/>
    </source>
</evidence>
<dbReference type="PANTHER" id="PTHR32018:SF6">
    <property type="entry name" value="RHAMNOGALACTURONAN ENDOLYASE"/>
    <property type="match status" value="1"/>
</dbReference>
<keyword evidence="6" id="KW-0732">Signal</keyword>
<proteinExistence type="inferred from homology"/>
<reference evidence="10" key="1">
    <citation type="submission" date="2022-04" db="EMBL/GenBank/DDBJ databases">
        <title>Carnegiea gigantea Genome sequencing and assembly v2.</title>
        <authorList>
            <person name="Copetti D."/>
            <person name="Sanderson M.J."/>
            <person name="Burquez A."/>
            <person name="Wojciechowski M.F."/>
        </authorList>
    </citation>
    <scope>NUCLEOTIDE SEQUENCE</scope>
    <source>
        <strain evidence="10">SGP5-SGP5p</strain>
        <tissue evidence="10">Aerial part</tissue>
    </source>
</reference>
<protein>
    <recommendedName>
        <fullName evidence="4">rhamnogalacturonan endolyase</fullName>
        <ecNumber evidence="4">4.2.2.23</ecNumber>
    </recommendedName>
</protein>
<dbReference type="InterPro" id="IPR029411">
    <property type="entry name" value="RG-lyase_III"/>
</dbReference>
<comment type="subcellular location">
    <subcellularLocation>
        <location evidence="2">Secreted</location>
    </subcellularLocation>
</comment>
<feature type="domain" description="Rhamnogalacturonan lyase" evidence="9">
    <location>
        <begin position="357"/>
        <end position="429"/>
    </location>
</feature>
<dbReference type="SUPFAM" id="SSF74650">
    <property type="entry name" value="Galactose mutarotase-like"/>
    <property type="match status" value="1"/>
</dbReference>
<evidence type="ECO:0000259" key="9">
    <source>
        <dbReference type="Pfam" id="PF14686"/>
    </source>
</evidence>
<dbReference type="AlphaFoldDB" id="A0A9Q1JX41"/>
<dbReference type="InterPro" id="IPR011013">
    <property type="entry name" value="Gal_mutarotase_sf_dom"/>
</dbReference>
<keyword evidence="7" id="KW-0456">Lyase</keyword>
<evidence type="ECO:0000256" key="4">
    <source>
        <dbReference type="ARBA" id="ARBA00012437"/>
    </source>
</evidence>
<accession>A0A9Q1JX41</accession>
<gene>
    <name evidence="10" type="ORF">Cgig2_009501</name>
</gene>
<evidence type="ECO:0000313" key="10">
    <source>
        <dbReference type="EMBL" id="KAJ8432475.1"/>
    </source>
</evidence>
<evidence type="ECO:0000313" key="11">
    <source>
        <dbReference type="Proteomes" id="UP001153076"/>
    </source>
</evidence>
<dbReference type="CDD" id="cd10316">
    <property type="entry name" value="RGL4_M"/>
    <property type="match status" value="1"/>
</dbReference>
<dbReference type="InterPro" id="IPR010325">
    <property type="entry name" value="Rhamnogal_lyase"/>
</dbReference>